<dbReference type="NCBIfam" id="TIGR00482">
    <property type="entry name" value="nicotinate (nicotinamide) nucleotide adenylyltransferase"/>
    <property type="match status" value="1"/>
</dbReference>
<dbReference type="NCBIfam" id="NF000840">
    <property type="entry name" value="PRK00071.1-3"/>
    <property type="match status" value="1"/>
</dbReference>
<protein>
    <recommendedName>
        <fullName evidence="11">Probable nicotinate-nucleotide adenylyltransferase</fullName>
        <ecNumber evidence="11">2.7.7.18</ecNumber>
    </recommendedName>
    <alternativeName>
        <fullName evidence="11">Deamido-NAD(+) diphosphorylase</fullName>
    </alternativeName>
    <alternativeName>
        <fullName evidence="11">Deamido-NAD(+) pyrophosphorylase</fullName>
    </alternativeName>
    <alternativeName>
        <fullName evidence="11">Nicotinate mononucleotide adenylyltransferase</fullName>
        <shortName evidence="11">NaMN adenylyltransferase</shortName>
    </alternativeName>
</protein>
<dbReference type="SUPFAM" id="SSF52374">
    <property type="entry name" value="Nucleotidylyl transferase"/>
    <property type="match status" value="1"/>
</dbReference>
<evidence type="ECO:0000256" key="8">
    <source>
        <dbReference type="ARBA" id="ARBA00022840"/>
    </source>
</evidence>
<evidence type="ECO:0000256" key="3">
    <source>
        <dbReference type="ARBA" id="ARBA00009014"/>
    </source>
</evidence>
<reference evidence="13" key="1">
    <citation type="submission" date="2021-11" db="EMBL/GenBank/DDBJ databases">
        <title>Draft genome sequence of Alcaligenes endophyticus type strain CCUG 75668T.</title>
        <authorList>
            <person name="Salva-Serra F."/>
            <person name="Duran R.E."/>
            <person name="Seeger M."/>
            <person name="Moore E.R.B."/>
            <person name="Jaen-Luchoro D."/>
        </authorList>
    </citation>
    <scope>NUCLEOTIDE SEQUENCE</scope>
    <source>
        <strain evidence="13">CCUG 75668</strain>
    </source>
</reference>
<keyword evidence="14" id="KW-1185">Reference proteome</keyword>
<keyword evidence="7 11" id="KW-0547">Nucleotide-binding</keyword>
<dbReference type="CDD" id="cd02165">
    <property type="entry name" value="NMNAT"/>
    <property type="match status" value="1"/>
</dbReference>
<dbReference type="EC" id="2.7.7.18" evidence="11"/>
<dbReference type="InterPro" id="IPR005248">
    <property type="entry name" value="NadD/NMNAT"/>
</dbReference>
<name>A0ABT8EID8_9BURK</name>
<comment type="similarity">
    <text evidence="3 11">Belongs to the NadD family.</text>
</comment>
<keyword evidence="5 11" id="KW-0808">Transferase</keyword>
<evidence type="ECO:0000259" key="12">
    <source>
        <dbReference type="Pfam" id="PF01467"/>
    </source>
</evidence>
<keyword evidence="9 11" id="KW-0520">NAD</keyword>
<dbReference type="EMBL" id="JAJHNU010000001">
    <property type="protein sequence ID" value="MDN4120890.1"/>
    <property type="molecule type" value="Genomic_DNA"/>
</dbReference>
<dbReference type="Gene3D" id="3.40.50.620">
    <property type="entry name" value="HUPs"/>
    <property type="match status" value="1"/>
</dbReference>
<keyword evidence="8 11" id="KW-0067">ATP-binding</keyword>
<proteinExistence type="inferred from homology"/>
<evidence type="ECO:0000256" key="10">
    <source>
        <dbReference type="ARBA" id="ARBA00048721"/>
    </source>
</evidence>
<dbReference type="Pfam" id="PF01467">
    <property type="entry name" value="CTP_transf_like"/>
    <property type="match status" value="1"/>
</dbReference>
<dbReference type="InterPro" id="IPR004821">
    <property type="entry name" value="Cyt_trans-like"/>
</dbReference>
<evidence type="ECO:0000313" key="13">
    <source>
        <dbReference type="EMBL" id="MDN4120890.1"/>
    </source>
</evidence>
<comment type="caution">
    <text evidence="13">The sequence shown here is derived from an EMBL/GenBank/DDBJ whole genome shotgun (WGS) entry which is preliminary data.</text>
</comment>
<evidence type="ECO:0000256" key="2">
    <source>
        <dbReference type="ARBA" id="ARBA00005019"/>
    </source>
</evidence>
<dbReference type="PANTHER" id="PTHR39321">
    <property type="entry name" value="NICOTINATE-NUCLEOTIDE ADENYLYLTRANSFERASE-RELATED"/>
    <property type="match status" value="1"/>
</dbReference>
<dbReference type="Proteomes" id="UP001168613">
    <property type="component" value="Unassembled WGS sequence"/>
</dbReference>
<evidence type="ECO:0000256" key="7">
    <source>
        <dbReference type="ARBA" id="ARBA00022741"/>
    </source>
</evidence>
<evidence type="ECO:0000313" key="14">
    <source>
        <dbReference type="Proteomes" id="UP001168613"/>
    </source>
</evidence>
<keyword evidence="4 11" id="KW-0662">Pyridine nucleotide biosynthesis</keyword>
<evidence type="ECO:0000256" key="11">
    <source>
        <dbReference type="HAMAP-Rule" id="MF_00244"/>
    </source>
</evidence>
<dbReference type="InterPro" id="IPR014729">
    <property type="entry name" value="Rossmann-like_a/b/a_fold"/>
</dbReference>
<dbReference type="PANTHER" id="PTHR39321:SF3">
    <property type="entry name" value="PHOSPHOPANTETHEINE ADENYLYLTRANSFERASE"/>
    <property type="match status" value="1"/>
</dbReference>
<comment type="function">
    <text evidence="1 11">Catalyzes the reversible adenylation of nicotinate mononucleotide (NaMN) to nicotinic acid adenine dinucleotide (NaAD).</text>
</comment>
<evidence type="ECO:0000256" key="6">
    <source>
        <dbReference type="ARBA" id="ARBA00022695"/>
    </source>
</evidence>
<evidence type="ECO:0000256" key="9">
    <source>
        <dbReference type="ARBA" id="ARBA00023027"/>
    </source>
</evidence>
<feature type="domain" description="Cytidyltransferase-like" evidence="12">
    <location>
        <begin position="6"/>
        <end position="168"/>
    </location>
</feature>
<comment type="catalytic activity">
    <reaction evidence="10 11">
        <text>nicotinate beta-D-ribonucleotide + ATP + H(+) = deamido-NAD(+) + diphosphate</text>
        <dbReference type="Rhea" id="RHEA:22860"/>
        <dbReference type="ChEBI" id="CHEBI:15378"/>
        <dbReference type="ChEBI" id="CHEBI:30616"/>
        <dbReference type="ChEBI" id="CHEBI:33019"/>
        <dbReference type="ChEBI" id="CHEBI:57502"/>
        <dbReference type="ChEBI" id="CHEBI:58437"/>
        <dbReference type="EC" id="2.7.7.18"/>
    </reaction>
</comment>
<dbReference type="GO" id="GO:0016779">
    <property type="term" value="F:nucleotidyltransferase activity"/>
    <property type="evidence" value="ECO:0007669"/>
    <property type="project" value="UniProtKB-KW"/>
</dbReference>
<evidence type="ECO:0000256" key="4">
    <source>
        <dbReference type="ARBA" id="ARBA00022642"/>
    </source>
</evidence>
<dbReference type="NCBIfam" id="TIGR00125">
    <property type="entry name" value="cyt_tran_rel"/>
    <property type="match status" value="1"/>
</dbReference>
<organism evidence="13 14">
    <name type="scientific">Alcaligenes endophyticus</name>
    <dbReference type="NCBI Taxonomy" id="1929088"/>
    <lineage>
        <taxon>Bacteria</taxon>
        <taxon>Pseudomonadati</taxon>
        <taxon>Pseudomonadota</taxon>
        <taxon>Betaproteobacteria</taxon>
        <taxon>Burkholderiales</taxon>
        <taxon>Alcaligenaceae</taxon>
        <taxon>Alcaligenes</taxon>
    </lineage>
</organism>
<evidence type="ECO:0000256" key="1">
    <source>
        <dbReference type="ARBA" id="ARBA00002324"/>
    </source>
</evidence>
<comment type="pathway">
    <text evidence="2 11">Cofactor biosynthesis; NAD(+) biosynthesis; deamido-NAD(+) from nicotinate D-ribonucleotide: step 1/1.</text>
</comment>
<gene>
    <name evidence="11 13" type="primary">nadD</name>
    <name evidence="13" type="ORF">LMS43_06290</name>
</gene>
<dbReference type="HAMAP" id="MF_00244">
    <property type="entry name" value="NaMN_adenylyltr"/>
    <property type="match status" value="1"/>
</dbReference>
<accession>A0ABT8EID8</accession>
<evidence type="ECO:0000256" key="5">
    <source>
        <dbReference type="ARBA" id="ARBA00022679"/>
    </source>
</evidence>
<keyword evidence="6 11" id="KW-0548">Nucleotidyltransferase</keyword>
<sequence>MMRIALLGGSFDPVHNAHLALALQAKSQLQADQVQLIPAAQPWQRQALGATPDQRLAMLRLALATHSGLVINDIEIQRGGPTYTLDTVQNLPAGHEYFWLLGSDQLNNFCTWKNWQAILRYVNLAVAQRPGSELAAPKALQTYLLQANKKLQIIQMDAMAISSTQIRQNIQQGLEINDYVPDSVLRYIQQHNLYLNTD</sequence>